<dbReference type="InterPro" id="IPR001254">
    <property type="entry name" value="Trypsin_dom"/>
</dbReference>
<dbReference type="PRINTS" id="PR00722">
    <property type="entry name" value="CHYMOTRYPSIN"/>
</dbReference>
<protein>
    <recommendedName>
        <fullName evidence="3">Peptidase S1 domain-containing protein</fullName>
    </recommendedName>
</protein>
<accession>A0A917LRT6</accession>
<evidence type="ECO:0000256" key="2">
    <source>
        <dbReference type="ARBA" id="ARBA00023157"/>
    </source>
</evidence>
<keyword evidence="5" id="KW-1185">Reference proteome</keyword>
<sequence length="287" mass="31289">MNASWTRFIATAVLIFGYLVVDFRVADQAHAIITRHDTGYTRYYAREWDYPAVFPLGTEGFIHTCVASLIARDWALTAAHCVQESGMAAAFADDLSFTVTINRDVMPVAQYYLHPEWHTGNTTGNSETDLALIRLQAPVSGVQPLSVYGGEAELGKQMMFLGWGYSGTGDHPRRSRDGQLRKAHNRVTEVTESWLRFDFESPDQSGVLPLEGVPGLGDSGGPALVSVDGINCLAGVAIGELGAGSPSSWGQYGARVIYQRISRQMDWIRAVVGESLVTSQSCISSHQ</sequence>
<keyword evidence="2" id="KW-1015">Disulfide bond</keyword>
<dbReference type="InterPro" id="IPR009003">
    <property type="entry name" value="Peptidase_S1_PA"/>
</dbReference>
<dbReference type="PANTHER" id="PTHR24276:SF98">
    <property type="entry name" value="FI18310P1-RELATED"/>
    <property type="match status" value="1"/>
</dbReference>
<dbReference type="Gene3D" id="2.40.10.10">
    <property type="entry name" value="Trypsin-like serine proteases"/>
    <property type="match status" value="1"/>
</dbReference>
<dbReference type="Proteomes" id="UP000627715">
    <property type="component" value="Unassembled WGS sequence"/>
</dbReference>
<dbReference type="InterPro" id="IPR043504">
    <property type="entry name" value="Peptidase_S1_PA_chymotrypsin"/>
</dbReference>
<dbReference type="PANTHER" id="PTHR24276">
    <property type="entry name" value="POLYSERASE-RELATED"/>
    <property type="match status" value="1"/>
</dbReference>
<reference evidence="4" key="2">
    <citation type="submission" date="2020-09" db="EMBL/GenBank/DDBJ databases">
        <authorList>
            <person name="Sun Q."/>
            <person name="Zhou Y."/>
        </authorList>
    </citation>
    <scope>NUCLEOTIDE SEQUENCE</scope>
    <source>
        <strain evidence="4">CGMCC 1.15425</strain>
    </source>
</reference>
<dbReference type="InterPro" id="IPR050430">
    <property type="entry name" value="Peptidase_S1"/>
</dbReference>
<dbReference type="RefSeq" id="WP_068809971.1">
    <property type="nucleotide sequence ID" value="NZ_BMIY01000003.1"/>
</dbReference>
<dbReference type="PROSITE" id="PS00134">
    <property type="entry name" value="TRYPSIN_HIS"/>
    <property type="match status" value="1"/>
</dbReference>
<dbReference type="GO" id="GO:0006508">
    <property type="term" value="P:proteolysis"/>
    <property type="evidence" value="ECO:0007669"/>
    <property type="project" value="InterPro"/>
</dbReference>
<gene>
    <name evidence="4" type="ORF">GCM10011403_08800</name>
</gene>
<proteinExistence type="inferred from homology"/>
<evidence type="ECO:0000259" key="3">
    <source>
        <dbReference type="PROSITE" id="PS50240"/>
    </source>
</evidence>
<dbReference type="InterPro" id="IPR018114">
    <property type="entry name" value="TRYPSIN_HIS"/>
</dbReference>
<comment type="caution">
    <text evidence="4">The sequence shown here is derived from an EMBL/GenBank/DDBJ whole genome shotgun (WGS) entry which is preliminary data.</text>
</comment>
<reference evidence="4" key="1">
    <citation type="journal article" date="2014" name="Int. J. Syst. Evol. Microbiol.">
        <title>Complete genome sequence of Corynebacterium casei LMG S-19264T (=DSM 44701T), isolated from a smear-ripened cheese.</title>
        <authorList>
            <consortium name="US DOE Joint Genome Institute (JGI-PGF)"/>
            <person name="Walter F."/>
            <person name="Albersmeier A."/>
            <person name="Kalinowski J."/>
            <person name="Ruckert C."/>
        </authorList>
    </citation>
    <scope>NUCLEOTIDE SEQUENCE</scope>
    <source>
        <strain evidence="4">CGMCC 1.15425</strain>
    </source>
</reference>
<dbReference type="EMBL" id="BMIY01000003">
    <property type="protein sequence ID" value="GGG53884.1"/>
    <property type="molecule type" value="Genomic_DNA"/>
</dbReference>
<dbReference type="AlphaFoldDB" id="A0A917LRT6"/>
<dbReference type="SMART" id="SM00020">
    <property type="entry name" value="Tryp_SPc"/>
    <property type="match status" value="1"/>
</dbReference>
<name>A0A917LRT6_9GAMM</name>
<comment type="similarity">
    <text evidence="1">Belongs to the peptidase S1 family.</text>
</comment>
<dbReference type="Pfam" id="PF00089">
    <property type="entry name" value="Trypsin"/>
    <property type="match status" value="1"/>
</dbReference>
<evidence type="ECO:0000313" key="4">
    <source>
        <dbReference type="EMBL" id="GGG53884.1"/>
    </source>
</evidence>
<dbReference type="GO" id="GO:0004252">
    <property type="term" value="F:serine-type endopeptidase activity"/>
    <property type="evidence" value="ECO:0007669"/>
    <property type="project" value="InterPro"/>
</dbReference>
<dbReference type="SUPFAM" id="SSF50494">
    <property type="entry name" value="Trypsin-like serine proteases"/>
    <property type="match status" value="1"/>
</dbReference>
<evidence type="ECO:0000313" key="5">
    <source>
        <dbReference type="Proteomes" id="UP000627715"/>
    </source>
</evidence>
<dbReference type="PROSITE" id="PS50240">
    <property type="entry name" value="TRYPSIN_DOM"/>
    <property type="match status" value="1"/>
</dbReference>
<feature type="domain" description="Peptidase S1" evidence="3">
    <location>
        <begin position="32"/>
        <end position="273"/>
    </location>
</feature>
<evidence type="ECO:0000256" key="1">
    <source>
        <dbReference type="ARBA" id="ARBA00007664"/>
    </source>
</evidence>
<dbReference type="InterPro" id="IPR001314">
    <property type="entry name" value="Peptidase_S1A"/>
</dbReference>
<dbReference type="OrthoDB" id="267336at2"/>
<organism evidence="4 5">
    <name type="scientific">Pseudohongiella nitratireducens</name>
    <dbReference type="NCBI Taxonomy" id="1768907"/>
    <lineage>
        <taxon>Bacteria</taxon>
        <taxon>Pseudomonadati</taxon>
        <taxon>Pseudomonadota</taxon>
        <taxon>Gammaproteobacteria</taxon>
        <taxon>Pseudomonadales</taxon>
        <taxon>Pseudohongiellaceae</taxon>
        <taxon>Pseudohongiella</taxon>
    </lineage>
</organism>